<dbReference type="EMBL" id="JACNLL010000042">
    <property type="protein sequence ID" value="MBC8199250.1"/>
    <property type="molecule type" value="Genomic_DNA"/>
</dbReference>
<comment type="caution">
    <text evidence="3">The sequence shown here is derived from an EMBL/GenBank/DDBJ whole genome shotgun (WGS) entry which is preliminary data.</text>
</comment>
<dbReference type="Proteomes" id="UP000603545">
    <property type="component" value="Unassembled WGS sequence"/>
</dbReference>
<keyword evidence="2" id="KW-0812">Transmembrane</keyword>
<accession>A0A8J6N4A7</accession>
<gene>
    <name evidence="3" type="ORF">H8E80_04285</name>
</gene>
<reference evidence="3 4" key="1">
    <citation type="submission" date="2020-08" db="EMBL/GenBank/DDBJ databases">
        <title>Bridging the membrane lipid divide: bacteria of the FCB group superphylum have the potential to synthesize archaeal ether lipids.</title>
        <authorList>
            <person name="Villanueva L."/>
            <person name="Von Meijenfeldt F.A.B."/>
            <person name="Westbye A.B."/>
            <person name="Yadav S."/>
            <person name="Hopmans E.C."/>
            <person name="Dutilh B.E."/>
            <person name="Sinninghe Damste J.S."/>
        </authorList>
    </citation>
    <scope>NUCLEOTIDE SEQUENCE [LARGE SCALE GENOMIC DNA]</scope>
    <source>
        <strain evidence="3">NIOZ-UU82</strain>
    </source>
</reference>
<keyword evidence="2" id="KW-0472">Membrane</keyword>
<evidence type="ECO:0000313" key="4">
    <source>
        <dbReference type="Proteomes" id="UP000603545"/>
    </source>
</evidence>
<protein>
    <submittedName>
        <fullName evidence="3">Uncharacterized protein</fullName>
    </submittedName>
</protein>
<feature type="transmembrane region" description="Helical" evidence="2">
    <location>
        <begin position="50"/>
        <end position="72"/>
    </location>
</feature>
<evidence type="ECO:0000256" key="1">
    <source>
        <dbReference type="SAM" id="MobiDB-lite"/>
    </source>
</evidence>
<feature type="region of interest" description="Disordered" evidence="1">
    <location>
        <begin position="120"/>
        <end position="144"/>
    </location>
</feature>
<keyword evidence="2" id="KW-1133">Transmembrane helix</keyword>
<evidence type="ECO:0000313" key="3">
    <source>
        <dbReference type="EMBL" id="MBC8199250.1"/>
    </source>
</evidence>
<name>A0A8J6N4A7_9BACT</name>
<dbReference type="AlphaFoldDB" id="A0A8J6N4A7"/>
<sequence>MEDLSRNLAKIVKAHTPPKSSKPSKKAGSWSILFLGDHGQIISIKRPKKLVITLAVVLVVAIVSFSWLLIVFKSTREDNKNLSSALDISRQKVMSLRDEKDLLMVRLVVAESKIKNKDADMSLDTDPSVETEADSEKVDKTASLPNKKQVEEKTAFTRSEKFKKTTVEDFIVLFEPDTAALKVEFKIVNTSQNAQPVSGHAFVILKQSEVDQKSWLTFPSVPLASGKPTLFKKGQHFSISRFKTMKFKTQNKVDPKQFKTATVFVFTTTGELLLEKSFPVEIKETVSSQT</sequence>
<proteinExistence type="predicted"/>
<organism evidence="3 4">
    <name type="scientific">Candidatus Desulfaltia bathyphila</name>
    <dbReference type="NCBI Taxonomy" id="2841697"/>
    <lineage>
        <taxon>Bacteria</taxon>
        <taxon>Pseudomonadati</taxon>
        <taxon>Thermodesulfobacteriota</taxon>
        <taxon>Desulfobacteria</taxon>
        <taxon>Desulfobacterales</taxon>
        <taxon>Desulfobacterales incertae sedis</taxon>
        <taxon>Candidatus Desulfaltia</taxon>
    </lineage>
</organism>
<feature type="compositionally biased region" description="Acidic residues" evidence="1">
    <location>
        <begin position="121"/>
        <end position="133"/>
    </location>
</feature>
<evidence type="ECO:0000256" key="2">
    <source>
        <dbReference type="SAM" id="Phobius"/>
    </source>
</evidence>